<gene>
    <name evidence="7" type="primary">LOC111133846</name>
</gene>
<comment type="catalytic activity">
    <reaction evidence="3">
        <text>RX + glutathione = an S-substituted glutathione + a halide anion + H(+)</text>
        <dbReference type="Rhea" id="RHEA:16437"/>
        <dbReference type="ChEBI" id="CHEBI:15378"/>
        <dbReference type="ChEBI" id="CHEBI:16042"/>
        <dbReference type="ChEBI" id="CHEBI:17792"/>
        <dbReference type="ChEBI" id="CHEBI:57925"/>
        <dbReference type="ChEBI" id="CHEBI:90779"/>
        <dbReference type="EC" id="2.5.1.18"/>
    </reaction>
</comment>
<name>A0A8B8EFH6_CRAVI</name>
<comment type="catalytic activity">
    <reaction evidence="3">
        <text>L-dehydroascorbate + 2 glutathione = glutathione disulfide + L-ascorbate</text>
        <dbReference type="Rhea" id="RHEA:24424"/>
        <dbReference type="ChEBI" id="CHEBI:38290"/>
        <dbReference type="ChEBI" id="CHEBI:57925"/>
        <dbReference type="ChEBI" id="CHEBI:58297"/>
        <dbReference type="ChEBI" id="CHEBI:58539"/>
        <dbReference type="EC" id="1.8.5.1"/>
    </reaction>
</comment>
<dbReference type="PRINTS" id="PR01625">
    <property type="entry name" value="GSTRNSFRASEO"/>
</dbReference>
<dbReference type="SUPFAM" id="SSF47616">
    <property type="entry name" value="GST C-terminal domain-like"/>
    <property type="match status" value="1"/>
</dbReference>
<dbReference type="PANTHER" id="PTHR43968">
    <property type="match status" value="1"/>
</dbReference>
<dbReference type="PANTHER" id="PTHR43968:SF6">
    <property type="entry name" value="GLUTATHIONE S-TRANSFERASE OMEGA"/>
    <property type="match status" value="1"/>
</dbReference>
<dbReference type="Gene3D" id="1.20.1050.10">
    <property type="match status" value="1"/>
</dbReference>
<dbReference type="Proteomes" id="UP000694844">
    <property type="component" value="Chromosome 5"/>
</dbReference>
<dbReference type="InterPro" id="IPR036249">
    <property type="entry name" value="Thioredoxin-like_sf"/>
</dbReference>
<organism evidence="6 7">
    <name type="scientific">Crassostrea virginica</name>
    <name type="common">Eastern oyster</name>
    <dbReference type="NCBI Taxonomy" id="6565"/>
    <lineage>
        <taxon>Eukaryota</taxon>
        <taxon>Metazoa</taxon>
        <taxon>Spiralia</taxon>
        <taxon>Lophotrochozoa</taxon>
        <taxon>Mollusca</taxon>
        <taxon>Bivalvia</taxon>
        <taxon>Autobranchia</taxon>
        <taxon>Pteriomorphia</taxon>
        <taxon>Ostreida</taxon>
        <taxon>Ostreoidea</taxon>
        <taxon>Ostreidae</taxon>
        <taxon>Crassostrea</taxon>
    </lineage>
</organism>
<comment type="catalytic activity">
    <reaction evidence="3">
        <text>methylarsonate + 2 glutathione + H(+) = methylarsonous acid + glutathione disulfide + H2O</text>
        <dbReference type="Rhea" id="RHEA:15969"/>
        <dbReference type="ChEBI" id="CHEBI:15377"/>
        <dbReference type="ChEBI" id="CHEBI:15378"/>
        <dbReference type="ChEBI" id="CHEBI:17826"/>
        <dbReference type="ChEBI" id="CHEBI:33409"/>
        <dbReference type="ChEBI" id="CHEBI:57925"/>
        <dbReference type="ChEBI" id="CHEBI:58297"/>
        <dbReference type="EC" id="1.20.4.2"/>
    </reaction>
</comment>
<evidence type="ECO:0000256" key="3">
    <source>
        <dbReference type="RuleBase" id="RU368071"/>
    </source>
</evidence>
<sequence length="227" mass="25984">MSAKLNFYCAWFCPFAQRAWIALLEKGVAFEYIEYNPYKEKSDEFLRLNPRGLVPVLEVNGQSVYESDVCIEFIDEYGGPTNRLLPLDPLARAKTRIVCGYISREIIPAFYGLLLKQDANTQEKIKSALLQNLKMLMTYKQNSSPFFGGDKMGMADIMLIPFAARFPVLSHYRGFEIPEEEGYKDFQEWLKACKEQQSVIKTSCDIDKAIMVYQSYADGSANVRSKI</sequence>
<dbReference type="GO" id="GO:0004364">
    <property type="term" value="F:glutathione transferase activity"/>
    <property type="evidence" value="ECO:0007669"/>
    <property type="project" value="UniProtKB-UniRule"/>
</dbReference>
<dbReference type="GO" id="GO:0045174">
    <property type="term" value="F:glutathione dehydrogenase (ascorbate) activity"/>
    <property type="evidence" value="ECO:0007669"/>
    <property type="project" value="UniProtKB-UniRule"/>
</dbReference>
<keyword evidence="3" id="KW-0808">Transferase</keyword>
<dbReference type="InterPro" id="IPR040079">
    <property type="entry name" value="Glutathione_S-Trfase"/>
</dbReference>
<evidence type="ECO:0000256" key="2">
    <source>
        <dbReference type="ARBA" id="ARBA00023002"/>
    </source>
</evidence>
<dbReference type="GO" id="GO:0005737">
    <property type="term" value="C:cytoplasm"/>
    <property type="evidence" value="ECO:0007669"/>
    <property type="project" value="InterPro"/>
</dbReference>
<dbReference type="InterPro" id="IPR036282">
    <property type="entry name" value="Glutathione-S-Trfase_C_sf"/>
</dbReference>
<dbReference type="EC" id="2.5.1.18" evidence="3"/>
<dbReference type="EC" id="1.8.5.1" evidence="3"/>
<protein>
    <recommendedName>
        <fullName evidence="3">Glutathione S-transferase omega</fullName>
        <shortName evidence="3">GSTO</shortName>
        <ecNumber evidence="3">1.20.4.2</ecNumber>
        <ecNumber evidence="3">1.8.5.1</ecNumber>
        <ecNumber evidence="3">2.5.1.18</ecNumber>
    </recommendedName>
    <alternativeName>
        <fullName evidence="3">Glutathione-dependent dehydroascorbate reductase</fullName>
    </alternativeName>
    <alternativeName>
        <fullName evidence="3">Monomethylarsonic acid reductase</fullName>
    </alternativeName>
</protein>
<dbReference type="Gene3D" id="3.40.30.10">
    <property type="entry name" value="Glutaredoxin"/>
    <property type="match status" value="1"/>
</dbReference>
<dbReference type="Pfam" id="PF16865">
    <property type="entry name" value="GST_C_5"/>
    <property type="match status" value="1"/>
</dbReference>
<feature type="domain" description="GST N-terminal" evidence="4">
    <location>
        <begin position="3"/>
        <end position="82"/>
    </location>
</feature>
<dbReference type="SFLD" id="SFLDS00019">
    <property type="entry name" value="Glutathione_Transferase_(cytos"/>
    <property type="match status" value="1"/>
</dbReference>
<evidence type="ECO:0000259" key="4">
    <source>
        <dbReference type="PROSITE" id="PS50404"/>
    </source>
</evidence>
<dbReference type="SUPFAM" id="SSF52833">
    <property type="entry name" value="Thioredoxin-like"/>
    <property type="match status" value="1"/>
</dbReference>
<dbReference type="GeneID" id="111133846"/>
<dbReference type="InterPro" id="IPR041695">
    <property type="entry name" value="GST_C_5"/>
</dbReference>
<evidence type="ECO:0000313" key="7">
    <source>
        <dbReference type="RefSeq" id="XP_022338248.1"/>
    </source>
</evidence>
<dbReference type="OrthoDB" id="4951845at2759"/>
<comment type="similarity">
    <text evidence="1 3">Belongs to the GST superfamily. Omega family.</text>
</comment>
<dbReference type="Pfam" id="PF13409">
    <property type="entry name" value="GST_N_2"/>
    <property type="match status" value="1"/>
</dbReference>
<keyword evidence="6" id="KW-1185">Reference proteome</keyword>
<dbReference type="PROSITE" id="PS51354">
    <property type="entry name" value="GLUTAREDOXIN_2"/>
    <property type="match status" value="1"/>
</dbReference>
<reference evidence="7" key="1">
    <citation type="submission" date="2025-08" db="UniProtKB">
        <authorList>
            <consortium name="RefSeq"/>
        </authorList>
    </citation>
    <scope>IDENTIFICATION</scope>
    <source>
        <tissue evidence="7">Whole sample</tissue>
    </source>
</reference>
<accession>A0A8B8EFH6</accession>
<keyword evidence="2 3" id="KW-0560">Oxidoreductase</keyword>
<dbReference type="AlphaFoldDB" id="A0A8B8EFH6"/>
<dbReference type="PROSITE" id="PS50404">
    <property type="entry name" value="GST_NTER"/>
    <property type="match status" value="1"/>
</dbReference>
<feature type="domain" description="GST C-terminal" evidence="5">
    <location>
        <begin position="88"/>
        <end position="219"/>
    </location>
</feature>
<dbReference type="InterPro" id="IPR005442">
    <property type="entry name" value="GST_omega"/>
</dbReference>
<dbReference type="GO" id="GO:0006749">
    <property type="term" value="P:glutathione metabolic process"/>
    <property type="evidence" value="ECO:0007669"/>
    <property type="project" value="UniProtKB-UniRule"/>
</dbReference>
<dbReference type="CDD" id="cd00570">
    <property type="entry name" value="GST_N_family"/>
    <property type="match status" value="1"/>
</dbReference>
<proteinExistence type="inferred from homology"/>
<dbReference type="KEGG" id="cvn:111133846"/>
<dbReference type="SFLD" id="SFLDG00358">
    <property type="entry name" value="Main_(cytGST)"/>
    <property type="match status" value="1"/>
</dbReference>
<dbReference type="InterPro" id="IPR050983">
    <property type="entry name" value="GST_Omega/HSP26"/>
</dbReference>
<dbReference type="RefSeq" id="XP_022338248.1">
    <property type="nucleotide sequence ID" value="XM_022482540.1"/>
</dbReference>
<dbReference type="GO" id="GO:0050610">
    <property type="term" value="F:methylarsonate reductase activity"/>
    <property type="evidence" value="ECO:0007669"/>
    <property type="project" value="UniProtKB-UniRule"/>
</dbReference>
<dbReference type="EC" id="1.20.4.2" evidence="3"/>
<dbReference type="InterPro" id="IPR010987">
    <property type="entry name" value="Glutathione-S-Trfase_C-like"/>
</dbReference>
<comment type="function">
    <text evidence="3">Exhibits glutathione-dependent thiol transferase activity. Has high dehydroascorbate reductase activity and may contribute to the recycling of ascorbic acid. Participates in the biotransformation of inorganic arsenic and reduces monomethylarsonic acid (MMA).</text>
</comment>
<evidence type="ECO:0000256" key="1">
    <source>
        <dbReference type="ARBA" id="ARBA00011067"/>
    </source>
</evidence>
<dbReference type="InterPro" id="IPR004045">
    <property type="entry name" value="Glutathione_S-Trfase_N"/>
</dbReference>
<evidence type="ECO:0000313" key="6">
    <source>
        <dbReference type="Proteomes" id="UP000694844"/>
    </source>
</evidence>
<dbReference type="PROSITE" id="PS50405">
    <property type="entry name" value="GST_CTER"/>
    <property type="match status" value="1"/>
</dbReference>
<evidence type="ECO:0000259" key="5">
    <source>
        <dbReference type="PROSITE" id="PS50405"/>
    </source>
</evidence>